<protein>
    <recommendedName>
        <fullName evidence="2">receptor protein-tyrosine kinase</fullName>
        <ecNumber evidence="2">2.7.10.1</ecNumber>
    </recommendedName>
</protein>
<dbReference type="Pfam" id="PF00008">
    <property type="entry name" value="EGF"/>
    <property type="match status" value="1"/>
</dbReference>
<evidence type="ECO:0000313" key="24">
    <source>
        <dbReference type="Proteomes" id="UP000694845"/>
    </source>
</evidence>
<feature type="disulfide bond" evidence="17">
    <location>
        <begin position="399"/>
        <end position="408"/>
    </location>
</feature>
<dbReference type="AlphaFoldDB" id="A0A8B7ZDV8"/>
<dbReference type="PANTHER" id="PTHR24416:SF621">
    <property type="entry name" value="TYROSINE KINASE RECEPTOR CAD96CA"/>
    <property type="match status" value="1"/>
</dbReference>
<comment type="subcellular location">
    <subcellularLocation>
        <location evidence="1">Membrane</location>
        <topology evidence="1">Single-pass type I membrane protein</topology>
    </subcellularLocation>
</comment>
<dbReference type="InterPro" id="IPR001245">
    <property type="entry name" value="Ser-Thr/Tyr_kinase_cat_dom"/>
</dbReference>
<keyword evidence="8 18" id="KW-0547">Nucleotide-binding</keyword>
<dbReference type="RefSeq" id="XP_022101391.1">
    <property type="nucleotide sequence ID" value="XM_022245699.1"/>
</dbReference>
<feature type="binding site" evidence="18">
    <location>
        <position position="572"/>
    </location>
    <ligand>
        <name>ATP</name>
        <dbReference type="ChEBI" id="CHEBI:30616"/>
    </ligand>
</feature>
<feature type="domain" description="EGF-like" evidence="23">
    <location>
        <begin position="57"/>
        <end position="91"/>
    </location>
</feature>
<dbReference type="FunFam" id="1.10.510.10:FF:000190">
    <property type="entry name" value="Proto-oncogene tyrosine-protein kinase receptor Ret"/>
    <property type="match status" value="1"/>
</dbReference>
<dbReference type="InterPro" id="IPR050122">
    <property type="entry name" value="RTK"/>
</dbReference>
<organism evidence="24 25">
    <name type="scientific">Acanthaster planci</name>
    <name type="common">Crown-of-thorns starfish</name>
    <dbReference type="NCBI Taxonomy" id="133434"/>
    <lineage>
        <taxon>Eukaryota</taxon>
        <taxon>Metazoa</taxon>
        <taxon>Echinodermata</taxon>
        <taxon>Eleutherozoa</taxon>
        <taxon>Asterozoa</taxon>
        <taxon>Asteroidea</taxon>
        <taxon>Valvatacea</taxon>
        <taxon>Valvatida</taxon>
        <taxon>Acanthasteridae</taxon>
        <taxon>Acanthaster</taxon>
    </lineage>
</organism>
<feature type="transmembrane region" description="Helical" evidence="20">
    <location>
        <begin position="450"/>
        <end position="473"/>
    </location>
</feature>
<dbReference type="SUPFAM" id="SSF57196">
    <property type="entry name" value="EGF/Laminin"/>
    <property type="match status" value="4"/>
</dbReference>
<dbReference type="PROSITE" id="PS01186">
    <property type="entry name" value="EGF_2"/>
    <property type="match status" value="5"/>
</dbReference>
<dbReference type="Gene3D" id="3.30.200.20">
    <property type="entry name" value="Phosphorylase Kinase, domain 1"/>
    <property type="match status" value="1"/>
</dbReference>
<evidence type="ECO:0000256" key="10">
    <source>
        <dbReference type="ARBA" id="ARBA00022840"/>
    </source>
</evidence>
<dbReference type="InterPro" id="IPR020635">
    <property type="entry name" value="Tyr_kinase_cat_dom"/>
</dbReference>
<keyword evidence="3 17" id="KW-0245">EGF-like domain</keyword>
<feature type="disulfide bond" evidence="17">
    <location>
        <begin position="432"/>
        <end position="441"/>
    </location>
</feature>
<feature type="disulfide bond" evidence="17">
    <location>
        <begin position="144"/>
        <end position="161"/>
    </location>
</feature>
<dbReference type="PROSITE" id="PS00109">
    <property type="entry name" value="PROTEIN_KINASE_TYR"/>
    <property type="match status" value="1"/>
</dbReference>
<keyword evidence="13" id="KW-0829">Tyrosine-protein kinase</keyword>
<feature type="region of interest" description="Disordered" evidence="19">
    <location>
        <begin position="503"/>
        <end position="530"/>
    </location>
</feature>
<feature type="domain" description="EGF-like" evidence="23">
    <location>
        <begin position="339"/>
        <end position="372"/>
    </location>
</feature>
<evidence type="ECO:0000256" key="19">
    <source>
        <dbReference type="SAM" id="MobiDB-lite"/>
    </source>
</evidence>
<dbReference type="InterPro" id="IPR017441">
    <property type="entry name" value="Protein_kinase_ATP_BS"/>
</dbReference>
<dbReference type="InterPro" id="IPR000742">
    <property type="entry name" value="EGF"/>
</dbReference>
<evidence type="ECO:0000256" key="18">
    <source>
        <dbReference type="PROSITE-ProRule" id="PRU10141"/>
    </source>
</evidence>
<keyword evidence="11 20" id="KW-1133">Transmembrane helix</keyword>
<dbReference type="PROSITE" id="PS00022">
    <property type="entry name" value="EGF_1"/>
    <property type="match status" value="7"/>
</dbReference>
<feature type="disulfide bond" evidence="17">
    <location>
        <begin position="42"/>
        <end position="51"/>
    </location>
</feature>
<feature type="disulfide bond" evidence="17">
    <location>
        <begin position="81"/>
        <end position="90"/>
    </location>
</feature>
<feature type="chain" id="PRO_5034656699" description="receptor protein-tyrosine kinase" evidence="21">
    <location>
        <begin position="21"/>
        <end position="853"/>
    </location>
</feature>
<feature type="domain" description="EGF-like" evidence="23">
    <location>
        <begin position="133"/>
        <end position="173"/>
    </location>
</feature>
<dbReference type="GeneID" id="110985016"/>
<feature type="domain" description="EGF-like" evidence="23">
    <location>
        <begin position="207"/>
        <end position="240"/>
    </location>
</feature>
<evidence type="ECO:0000256" key="14">
    <source>
        <dbReference type="ARBA" id="ARBA00023157"/>
    </source>
</evidence>
<evidence type="ECO:0000256" key="13">
    <source>
        <dbReference type="ARBA" id="ARBA00023137"/>
    </source>
</evidence>
<keyword evidence="7" id="KW-0677">Repeat</keyword>
<evidence type="ECO:0000256" key="2">
    <source>
        <dbReference type="ARBA" id="ARBA00011902"/>
    </source>
</evidence>
<evidence type="ECO:0000256" key="6">
    <source>
        <dbReference type="ARBA" id="ARBA00022729"/>
    </source>
</evidence>
<dbReference type="PROSITE" id="PS00107">
    <property type="entry name" value="PROTEIN_KINASE_ATP"/>
    <property type="match status" value="1"/>
</dbReference>
<dbReference type="PRINTS" id="PR00109">
    <property type="entry name" value="TYRKINASE"/>
</dbReference>
<dbReference type="Gene3D" id="2.10.25.10">
    <property type="entry name" value="Laminin"/>
    <property type="match status" value="7"/>
</dbReference>
<evidence type="ECO:0000256" key="20">
    <source>
        <dbReference type="SAM" id="Phobius"/>
    </source>
</evidence>
<feature type="disulfide bond" evidence="17">
    <location>
        <begin position="362"/>
        <end position="371"/>
    </location>
</feature>
<keyword evidence="15" id="KW-0325">Glycoprotein</keyword>
<dbReference type="Pfam" id="PF12661">
    <property type="entry name" value="hEGF"/>
    <property type="match status" value="2"/>
</dbReference>
<dbReference type="CDD" id="cd00192">
    <property type="entry name" value="PTKc"/>
    <property type="match status" value="1"/>
</dbReference>
<dbReference type="Gene3D" id="1.10.510.10">
    <property type="entry name" value="Transferase(Phosphotransferase) domain 1"/>
    <property type="match status" value="1"/>
</dbReference>
<keyword evidence="10 18" id="KW-0067">ATP-binding</keyword>
<evidence type="ECO:0000256" key="5">
    <source>
        <dbReference type="ARBA" id="ARBA00022692"/>
    </source>
</evidence>
<reference evidence="25" key="1">
    <citation type="submission" date="2025-08" db="UniProtKB">
        <authorList>
            <consortium name="RefSeq"/>
        </authorList>
    </citation>
    <scope>IDENTIFICATION</scope>
</reference>
<evidence type="ECO:0000256" key="8">
    <source>
        <dbReference type="ARBA" id="ARBA00022741"/>
    </source>
</evidence>
<dbReference type="PANTHER" id="PTHR24416">
    <property type="entry name" value="TYROSINE-PROTEIN KINASE RECEPTOR"/>
    <property type="match status" value="1"/>
</dbReference>
<feature type="domain" description="EGF-like" evidence="23">
    <location>
        <begin position="375"/>
        <end position="409"/>
    </location>
</feature>
<feature type="domain" description="EGF-like" evidence="23">
    <location>
        <begin position="18"/>
        <end position="52"/>
    </location>
</feature>
<keyword evidence="5 20" id="KW-0812">Transmembrane</keyword>
<keyword evidence="24" id="KW-1185">Reference proteome</keyword>
<evidence type="ECO:0000256" key="17">
    <source>
        <dbReference type="PROSITE-ProRule" id="PRU00076"/>
    </source>
</evidence>
<keyword evidence="9" id="KW-0418">Kinase</keyword>
<evidence type="ECO:0000256" key="7">
    <source>
        <dbReference type="ARBA" id="ARBA00022737"/>
    </source>
</evidence>
<dbReference type="InterPro" id="IPR013032">
    <property type="entry name" value="EGF-like_CS"/>
</dbReference>
<dbReference type="GO" id="GO:0005886">
    <property type="term" value="C:plasma membrane"/>
    <property type="evidence" value="ECO:0007669"/>
    <property type="project" value="TreeGrafter"/>
</dbReference>
<sequence length="853" mass="92330">MASLLRTLVTVLPFIAVARGACSNDWCLNGGACQDAPPGCICPEGFVGFYCEIEVTGEEVCEPPLCMNGGRCIADLPTCECNDGYSGFLCEVENCQTNADCNGGMCRNGTGEEINECANCPAGMSGPHCDTPFGELCGRVDGICLNDAACVPRPTGSGFTCMCPENYVGPVCEIYSICSGINPCRNGGTCVSGNCQCVNPFSGILCERSCTNDDQCMNEGTCTLSGVCECLDGFRGSRCGVAECSDTNPCLNQGTCMDGSCTCSAPFFGNLCEKSCRGNAQCLNGGICTNKKVCECPEGFSGTRCAIVDCSNTNPCLNGGACEMDACSCVAPYTGNLCQRGCSSSSQCLNGGTCTDMMVCMCAEGFGGPRCGAEAAEMCRGDNDCLHSGRCNENGVCECVSNFQGTFCEIACTVDSQCMNGGRCGTSGVCDCVAGFMGARCQDAATNITVIVIVVVLVVIILLLVVIVALLLLRRRLAMKRRRKSGVGGELELGNRNVRRSNDYIGVDNGKEPPVARRPNSMTYEPDGKPKEFPRERLHVMEQLGAGSFATVHRAEADGIVKKGVMTTVAVKMLKTTATEGDKRDFEKERSMYLNLGTHPNVVTMLGFCTEKEPFFLIMEYLPNGNLQTYLRHIRTGAKEQYFSLKEIREEKRNYLLPAEILSFAMQIASGMEFLASKSCIHRDLATRNILLGEDLVAKVSDFGLARDVQDSSSYEMKSHGRVPVRWMAPESLLDNIYTTKSDVWGFAVMLWELVTLGSHPYPGMSSKQVIDKITTGYRLPKPESCSDEIYDMLKQCWNDKPEDRPTFTEIRKLLDNMLADASGYLVMADLNRDDYLYLEPNQTKSVNTADDF</sequence>
<keyword evidence="14 17" id="KW-1015">Disulfide bond</keyword>
<evidence type="ECO:0000256" key="3">
    <source>
        <dbReference type="ARBA" id="ARBA00022536"/>
    </source>
</evidence>
<evidence type="ECO:0000256" key="21">
    <source>
        <dbReference type="SAM" id="SignalP"/>
    </source>
</evidence>
<dbReference type="EC" id="2.7.10.1" evidence="2"/>
<gene>
    <name evidence="25" type="primary">LOC110985016</name>
</gene>
<dbReference type="Pfam" id="PF25024">
    <property type="entry name" value="EGF_TEN"/>
    <property type="match status" value="1"/>
</dbReference>
<evidence type="ECO:0000256" key="15">
    <source>
        <dbReference type="ARBA" id="ARBA00023180"/>
    </source>
</evidence>
<evidence type="ECO:0000256" key="9">
    <source>
        <dbReference type="ARBA" id="ARBA00022777"/>
    </source>
</evidence>
<feature type="domain" description="EGF-like" evidence="23">
    <location>
        <begin position="410"/>
        <end position="442"/>
    </location>
</feature>
<evidence type="ECO:0000256" key="12">
    <source>
        <dbReference type="ARBA" id="ARBA00023136"/>
    </source>
</evidence>
<comment type="catalytic activity">
    <reaction evidence="16">
        <text>L-tyrosyl-[protein] + ATP = O-phospho-L-tyrosyl-[protein] + ADP + H(+)</text>
        <dbReference type="Rhea" id="RHEA:10596"/>
        <dbReference type="Rhea" id="RHEA-COMP:10136"/>
        <dbReference type="Rhea" id="RHEA-COMP:20101"/>
        <dbReference type="ChEBI" id="CHEBI:15378"/>
        <dbReference type="ChEBI" id="CHEBI:30616"/>
        <dbReference type="ChEBI" id="CHEBI:46858"/>
        <dbReference type="ChEBI" id="CHEBI:61978"/>
        <dbReference type="ChEBI" id="CHEBI:456216"/>
        <dbReference type="EC" id="2.7.10.1"/>
    </reaction>
</comment>
<dbReference type="SMART" id="SM00181">
    <property type="entry name" value="EGF"/>
    <property type="match status" value="12"/>
</dbReference>
<dbReference type="InterPro" id="IPR008266">
    <property type="entry name" value="Tyr_kinase_AS"/>
</dbReference>
<dbReference type="InterPro" id="IPR000719">
    <property type="entry name" value="Prot_kinase_dom"/>
</dbReference>
<dbReference type="GO" id="GO:0005524">
    <property type="term" value="F:ATP binding"/>
    <property type="evidence" value="ECO:0007669"/>
    <property type="project" value="UniProtKB-UniRule"/>
</dbReference>
<proteinExistence type="predicted"/>
<dbReference type="KEGG" id="aplc:110985016"/>
<keyword evidence="12 20" id="KW-0472">Membrane</keyword>
<feature type="domain" description="EGF-like" evidence="23">
    <location>
        <begin position="268"/>
        <end position="306"/>
    </location>
</feature>
<feature type="domain" description="Protein kinase" evidence="22">
    <location>
        <begin position="538"/>
        <end position="819"/>
    </location>
</feature>
<dbReference type="PROSITE" id="PS50026">
    <property type="entry name" value="EGF_3"/>
    <property type="match status" value="8"/>
</dbReference>
<evidence type="ECO:0000256" key="4">
    <source>
        <dbReference type="ARBA" id="ARBA00022679"/>
    </source>
</evidence>
<dbReference type="InterPro" id="IPR011009">
    <property type="entry name" value="Kinase-like_dom_sf"/>
</dbReference>
<keyword evidence="6 21" id="KW-0732">Signal</keyword>
<dbReference type="GO" id="GO:0043235">
    <property type="term" value="C:receptor complex"/>
    <property type="evidence" value="ECO:0007669"/>
    <property type="project" value="TreeGrafter"/>
</dbReference>
<keyword evidence="4" id="KW-0808">Transferase</keyword>
<dbReference type="PROSITE" id="PS50011">
    <property type="entry name" value="PROTEIN_KINASE_DOM"/>
    <property type="match status" value="1"/>
</dbReference>
<dbReference type="Proteomes" id="UP000694845">
    <property type="component" value="Unplaced"/>
</dbReference>
<evidence type="ECO:0000313" key="25">
    <source>
        <dbReference type="RefSeq" id="XP_022101391.1"/>
    </source>
</evidence>
<evidence type="ECO:0000256" key="11">
    <source>
        <dbReference type="ARBA" id="ARBA00022989"/>
    </source>
</evidence>
<evidence type="ECO:0000256" key="16">
    <source>
        <dbReference type="ARBA" id="ARBA00051243"/>
    </source>
</evidence>
<feature type="disulfide bond" evidence="17">
    <location>
        <begin position="272"/>
        <end position="282"/>
    </location>
</feature>
<evidence type="ECO:0000259" key="22">
    <source>
        <dbReference type="PROSITE" id="PS50011"/>
    </source>
</evidence>
<evidence type="ECO:0000256" key="1">
    <source>
        <dbReference type="ARBA" id="ARBA00004479"/>
    </source>
</evidence>
<feature type="disulfide bond" evidence="17">
    <location>
        <begin position="163"/>
        <end position="172"/>
    </location>
</feature>
<feature type="signal peptide" evidence="21">
    <location>
        <begin position="1"/>
        <end position="20"/>
    </location>
</feature>
<dbReference type="OrthoDB" id="4062651at2759"/>
<dbReference type="SMART" id="SM00219">
    <property type="entry name" value="TyrKc"/>
    <property type="match status" value="1"/>
</dbReference>
<comment type="caution">
    <text evidence="17">Lacks conserved residue(s) required for the propagation of feature annotation.</text>
</comment>
<feature type="disulfide bond" evidence="17">
    <location>
        <begin position="230"/>
        <end position="239"/>
    </location>
</feature>
<dbReference type="CDD" id="cd00054">
    <property type="entry name" value="EGF_CA"/>
    <property type="match status" value="3"/>
</dbReference>
<dbReference type="Pfam" id="PF07714">
    <property type="entry name" value="PK_Tyr_Ser-Thr"/>
    <property type="match status" value="1"/>
</dbReference>
<dbReference type="GO" id="GO:0007169">
    <property type="term" value="P:cell surface receptor protein tyrosine kinase signaling pathway"/>
    <property type="evidence" value="ECO:0007669"/>
    <property type="project" value="TreeGrafter"/>
</dbReference>
<accession>A0A8B7ZDV8</accession>
<evidence type="ECO:0000259" key="23">
    <source>
        <dbReference type="PROSITE" id="PS50026"/>
    </source>
</evidence>
<name>A0A8B7ZDV8_ACAPL</name>
<feature type="disulfide bond" evidence="17">
    <location>
        <begin position="296"/>
        <end position="305"/>
    </location>
</feature>
<dbReference type="GO" id="GO:0004714">
    <property type="term" value="F:transmembrane receptor protein tyrosine kinase activity"/>
    <property type="evidence" value="ECO:0007669"/>
    <property type="project" value="UniProtKB-EC"/>
</dbReference>
<dbReference type="SUPFAM" id="SSF56112">
    <property type="entry name" value="Protein kinase-like (PK-like)"/>
    <property type="match status" value="1"/>
</dbReference>